<evidence type="ECO:0000256" key="1">
    <source>
        <dbReference type="SAM" id="MobiDB-lite"/>
    </source>
</evidence>
<comment type="caution">
    <text evidence="2">The sequence shown here is derived from an EMBL/GenBank/DDBJ whole genome shotgun (WGS) entry which is preliminary data.</text>
</comment>
<accession>A0ABQ9ZMU3</accession>
<gene>
    <name evidence="2" type="ORF">OUZ56_026467</name>
</gene>
<sequence length="116" mass="12667">MSLSRAPASQLQLLRAVGRPKSFASALRFPYPRWRGDPPRMTRLSLGCFGQRPVGVHIGSGGDPGSRTLRNAADEGNQRVLNAQPRQRQEASEAAVLGEQQLQSLSVGSQHKIFTF</sequence>
<evidence type="ECO:0000313" key="3">
    <source>
        <dbReference type="Proteomes" id="UP001234178"/>
    </source>
</evidence>
<dbReference type="EMBL" id="JAOYFB010000004">
    <property type="protein sequence ID" value="KAK4013915.1"/>
    <property type="molecule type" value="Genomic_DNA"/>
</dbReference>
<dbReference type="Proteomes" id="UP001234178">
    <property type="component" value="Unassembled WGS sequence"/>
</dbReference>
<protein>
    <submittedName>
        <fullName evidence="2">Uncharacterized protein</fullName>
    </submittedName>
</protein>
<name>A0ABQ9ZMU3_9CRUS</name>
<reference evidence="2 3" key="1">
    <citation type="journal article" date="2023" name="Nucleic Acids Res.">
        <title>The hologenome of Daphnia magna reveals possible DNA methylation and microbiome-mediated evolution of the host genome.</title>
        <authorList>
            <person name="Chaturvedi A."/>
            <person name="Li X."/>
            <person name="Dhandapani V."/>
            <person name="Marshall H."/>
            <person name="Kissane S."/>
            <person name="Cuenca-Cambronero M."/>
            <person name="Asole G."/>
            <person name="Calvet F."/>
            <person name="Ruiz-Romero M."/>
            <person name="Marangio P."/>
            <person name="Guigo R."/>
            <person name="Rago D."/>
            <person name="Mirbahai L."/>
            <person name="Eastwood N."/>
            <person name="Colbourne J.K."/>
            <person name="Zhou J."/>
            <person name="Mallon E."/>
            <person name="Orsini L."/>
        </authorList>
    </citation>
    <scope>NUCLEOTIDE SEQUENCE [LARGE SCALE GENOMIC DNA]</scope>
    <source>
        <strain evidence="2">LRV0_1</strain>
    </source>
</reference>
<keyword evidence="3" id="KW-1185">Reference proteome</keyword>
<organism evidence="2 3">
    <name type="scientific">Daphnia magna</name>
    <dbReference type="NCBI Taxonomy" id="35525"/>
    <lineage>
        <taxon>Eukaryota</taxon>
        <taxon>Metazoa</taxon>
        <taxon>Ecdysozoa</taxon>
        <taxon>Arthropoda</taxon>
        <taxon>Crustacea</taxon>
        <taxon>Branchiopoda</taxon>
        <taxon>Diplostraca</taxon>
        <taxon>Cladocera</taxon>
        <taxon>Anomopoda</taxon>
        <taxon>Daphniidae</taxon>
        <taxon>Daphnia</taxon>
    </lineage>
</organism>
<feature type="region of interest" description="Disordered" evidence="1">
    <location>
        <begin position="57"/>
        <end position="76"/>
    </location>
</feature>
<evidence type="ECO:0000313" key="2">
    <source>
        <dbReference type="EMBL" id="KAK4013915.1"/>
    </source>
</evidence>
<proteinExistence type="predicted"/>